<proteinExistence type="predicted"/>
<dbReference type="AlphaFoldDB" id="A0A2T1D1V4"/>
<reference evidence="1 2" key="2">
    <citation type="submission" date="2018-03" db="EMBL/GenBank/DDBJ databases">
        <title>The ancient ancestry and fast evolution of plastids.</title>
        <authorList>
            <person name="Moore K.R."/>
            <person name="Magnabosco C."/>
            <person name="Momper L."/>
            <person name="Gold D.A."/>
            <person name="Bosak T."/>
            <person name="Fournier G.P."/>
        </authorList>
    </citation>
    <scope>NUCLEOTIDE SEQUENCE [LARGE SCALE GENOMIC DNA]</scope>
    <source>
        <strain evidence="1 2">ULC007</strain>
    </source>
</reference>
<comment type="caution">
    <text evidence="1">The sequence shown here is derived from an EMBL/GenBank/DDBJ whole genome shotgun (WGS) entry which is preliminary data.</text>
</comment>
<dbReference type="EMBL" id="PVWG01000088">
    <property type="protein sequence ID" value="PSB14475.1"/>
    <property type="molecule type" value="Genomic_DNA"/>
</dbReference>
<gene>
    <name evidence="1" type="ORF">C7B65_26390</name>
</gene>
<dbReference type="Proteomes" id="UP000238634">
    <property type="component" value="Unassembled WGS sequence"/>
</dbReference>
<evidence type="ECO:0000313" key="1">
    <source>
        <dbReference type="EMBL" id="PSB14475.1"/>
    </source>
</evidence>
<name>A0A2T1D1V4_9CYAN</name>
<accession>A0A2T1D1V4</accession>
<reference evidence="1 2" key="1">
    <citation type="submission" date="2018-02" db="EMBL/GenBank/DDBJ databases">
        <authorList>
            <person name="Cohen D.B."/>
            <person name="Kent A.D."/>
        </authorList>
    </citation>
    <scope>NUCLEOTIDE SEQUENCE [LARGE SCALE GENOMIC DNA]</scope>
    <source>
        <strain evidence="1 2">ULC007</strain>
    </source>
</reference>
<sequence>MAERVTLTLPDSLAQQVHEVATLTQRPLEDVLLEWLTRGSMEPAIASLSDTQVLALCDSELSLQEQTQLSDLLGKQRENQLRSDERSHLDHLLQRYRRGLVRKAEAWKIAVERGLRPAIG</sequence>
<organism evidence="1 2">
    <name type="scientific">Phormidesmis priestleyi ULC007</name>
    <dbReference type="NCBI Taxonomy" id="1920490"/>
    <lineage>
        <taxon>Bacteria</taxon>
        <taxon>Bacillati</taxon>
        <taxon>Cyanobacteriota</taxon>
        <taxon>Cyanophyceae</taxon>
        <taxon>Leptolyngbyales</taxon>
        <taxon>Leptolyngbyaceae</taxon>
        <taxon>Phormidesmis</taxon>
    </lineage>
</organism>
<evidence type="ECO:0000313" key="2">
    <source>
        <dbReference type="Proteomes" id="UP000238634"/>
    </source>
</evidence>
<keyword evidence="2" id="KW-1185">Reference proteome</keyword>
<dbReference type="RefSeq" id="WP_073075314.1">
    <property type="nucleotide sequence ID" value="NZ_MPPI01000077.1"/>
</dbReference>
<protein>
    <submittedName>
        <fullName evidence="1">Uncharacterized protein</fullName>
    </submittedName>
</protein>
<dbReference type="OrthoDB" id="495831at2"/>